<evidence type="ECO:0000313" key="3">
    <source>
        <dbReference type="Proteomes" id="UP001066276"/>
    </source>
</evidence>
<feature type="region of interest" description="Disordered" evidence="1">
    <location>
        <begin position="1"/>
        <end position="49"/>
    </location>
</feature>
<dbReference type="AlphaFoldDB" id="A0AAV7VVV1"/>
<dbReference type="EMBL" id="JANPWB010000003">
    <property type="protein sequence ID" value="KAJ1204446.1"/>
    <property type="molecule type" value="Genomic_DNA"/>
</dbReference>
<feature type="region of interest" description="Disordered" evidence="1">
    <location>
        <begin position="72"/>
        <end position="97"/>
    </location>
</feature>
<reference evidence="2" key="1">
    <citation type="journal article" date="2022" name="bioRxiv">
        <title>Sequencing and chromosome-scale assembly of the giantPleurodeles waltlgenome.</title>
        <authorList>
            <person name="Brown T."/>
            <person name="Elewa A."/>
            <person name="Iarovenko S."/>
            <person name="Subramanian E."/>
            <person name="Araus A.J."/>
            <person name="Petzold A."/>
            <person name="Susuki M."/>
            <person name="Suzuki K.-i.T."/>
            <person name="Hayashi T."/>
            <person name="Toyoda A."/>
            <person name="Oliveira C."/>
            <person name="Osipova E."/>
            <person name="Leigh N.D."/>
            <person name="Simon A."/>
            <person name="Yun M.H."/>
        </authorList>
    </citation>
    <scope>NUCLEOTIDE SEQUENCE</scope>
    <source>
        <strain evidence="2">20211129_DDA</strain>
        <tissue evidence="2">Liver</tissue>
    </source>
</reference>
<accession>A0AAV7VVV1</accession>
<comment type="caution">
    <text evidence="2">The sequence shown here is derived from an EMBL/GenBank/DDBJ whole genome shotgun (WGS) entry which is preliminary data.</text>
</comment>
<proteinExistence type="predicted"/>
<protein>
    <submittedName>
        <fullName evidence="2">Uncharacterized protein</fullName>
    </submittedName>
</protein>
<keyword evidence="3" id="KW-1185">Reference proteome</keyword>
<evidence type="ECO:0000256" key="1">
    <source>
        <dbReference type="SAM" id="MobiDB-lite"/>
    </source>
</evidence>
<sequence>MKRKMAAATGETELAVPVAEDDELEQSGSDQDSAASHTSDGSGPEVTQGMSDCIICSTQLWTYMEDPARTWNGYQESYSNDPLPYSGEQHGWRGLNL</sequence>
<feature type="compositionally biased region" description="Polar residues" evidence="1">
    <location>
        <begin position="26"/>
        <end position="41"/>
    </location>
</feature>
<dbReference type="Proteomes" id="UP001066276">
    <property type="component" value="Chromosome 2_1"/>
</dbReference>
<name>A0AAV7VVV1_PLEWA</name>
<organism evidence="2 3">
    <name type="scientific">Pleurodeles waltl</name>
    <name type="common">Iberian ribbed newt</name>
    <dbReference type="NCBI Taxonomy" id="8319"/>
    <lineage>
        <taxon>Eukaryota</taxon>
        <taxon>Metazoa</taxon>
        <taxon>Chordata</taxon>
        <taxon>Craniata</taxon>
        <taxon>Vertebrata</taxon>
        <taxon>Euteleostomi</taxon>
        <taxon>Amphibia</taxon>
        <taxon>Batrachia</taxon>
        <taxon>Caudata</taxon>
        <taxon>Salamandroidea</taxon>
        <taxon>Salamandridae</taxon>
        <taxon>Pleurodelinae</taxon>
        <taxon>Pleurodeles</taxon>
    </lineage>
</organism>
<gene>
    <name evidence="2" type="ORF">NDU88_008224</name>
</gene>
<evidence type="ECO:0000313" key="2">
    <source>
        <dbReference type="EMBL" id="KAJ1204446.1"/>
    </source>
</evidence>